<dbReference type="GO" id="GO:0004556">
    <property type="term" value="F:alpha-amylase activity"/>
    <property type="evidence" value="ECO:0007669"/>
    <property type="project" value="TreeGrafter"/>
</dbReference>
<evidence type="ECO:0000256" key="3">
    <source>
        <dbReference type="ARBA" id="ARBA00023295"/>
    </source>
</evidence>
<dbReference type="InterPro" id="IPR017853">
    <property type="entry name" value="GH"/>
</dbReference>
<dbReference type="GO" id="GO:0004558">
    <property type="term" value="F:alpha-1,4-glucosidase activity"/>
    <property type="evidence" value="ECO:0007669"/>
    <property type="project" value="UniProtKB-EC"/>
</dbReference>
<dbReference type="EC" id="3.2.1.20" evidence="5"/>
<evidence type="ECO:0000313" key="5">
    <source>
        <dbReference type="EMBL" id="MBB5405233.1"/>
    </source>
</evidence>
<dbReference type="Gene3D" id="3.90.400.10">
    <property type="entry name" value="Oligo-1,6-glucosidase, Domain 2"/>
    <property type="match status" value="1"/>
</dbReference>
<comment type="caution">
    <text evidence="5">The sequence shown here is derived from an EMBL/GenBank/DDBJ whole genome shotgun (WGS) entry which is preliminary data.</text>
</comment>
<dbReference type="InterPro" id="IPR045857">
    <property type="entry name" value="O16G_dom_2"/>
</dbReference>
<name>A0A7W8LEN6_9BURK</name>
<dbReference type="SUPFAM" id="SSF51011">
    <property type="entry name" value="Glycosyl hydrolase domain"/>
    <property type="match status" value="1"/>
</dbReference>
<dbReference type="PANTHER" id="PTHR10357:SF179">
    <property type="entry name" value="NEUTRAL AND BASIC AMINO ACID TRANSPORT PROTEIN RBAT"/>
    <property type="match status" value="1"/>
</dbReference>
<protein>
    <submittedName>
        <fullName evidence="5">Alpha-glucosidase</fullName>
        <ecNumber evidence="5">3.2.1.20</ecNumber>
    </submittedName>
</protein>
<evidence type="ECO:0000259" key="4">
    <source>
        <dbReference type="SMART" id="SM00642"/>
    </source>
</evidence>
<evidence type="ECO:0000256" key="1">
    <source>
        <dbReference type="ARBA" id="ARBA00008061"/>
    </source>
</evidence>
<sequence length="528" mass="59419">MSELAWWQRGVIYQIYPRSFQDSNGDGIGDLSGISARLEYVAALGVDAVWISPIYPSPMADFGYDVADYCNIDPMFGTLDGFKQLMGHAHRLGLKVLLDFVPNHSSNRHPWFEQSRSSRDNPKRDWYLWRDPAPDGGPPNNWLSRMGGSAWEWDEVTGQYYYHAFLREQPDLNWRNPQVRRAMDQVLRFWLDLGVDGFRVDVLWLLIKDAQFRDNPPNPGYLPGEPDHHRLLQTYTEDQPEVHELVRSMRATLDEYGERVLIGEIYLTVAQLVKYYGVNGEGAHMPFNFQLLSARWNAENIARMIRDYDVALPEFAWPNWVLGNHDYPRIASRVGAAQARVAAVLLLTLRGTPTLYYGDEIGMTDGYIASDQIQDPAELRQPGICQGRDPERTPMQWDGSLPNAGFTDGRPWLPIATATSVREQDGDMSSMLSLYRRLLSLRRSSAALVRGTIENVVADGDVLTYERRSGNQCLFIALNMGAEAATVQSRAGMVLLSTVTTRIGDAFVQGANLLAASEAVIVIVDAPS</sequence>
<dbReference type="SUPFAM" id="SSF51445">
    <property type="entry name" value="(Trans)glycosidases"/>
    <property type="match status" value="1"/>
</dbReference>
<dbReference type="Proteomes" id="UP000592820">
    <property type="component" value="Unassembled WGS sequence"/>
</dbReference>
<dbReference type="InterPro" id="IPR013780">
    <property type="entry name" value="Glyco_hydro_b"/>
</dbReference>
<dbReference type="RefSeq" id="WP_184228728.1">
    <property type="nucleotide sequence ID" value="NZ_JACHDE010000029.1"/>
</dbReference>
<accession>A0A7W8LEN6</accession>
<dbReference type="InterPro" id="IPR006047">
    <property type="entry name" value="GH13_cat_dom"/>
</dbReference>
<evidence type="ECO:0000313" key="6">
    <source>
        <dbReference type="Proteomes" id="UP000592820"/>
    </source>
</evidence>
<comment type="similarity">
    <text evidence="1">Belongs to the glycosyl hydrolase 13 family.</text>
</comment>
<dbReference type="FunFam" id="3.90.400.10:FF:000002">
    <property type="entry name" value="Sucrose isomerase"/>
    <property type="match status" value="1"/>
</dbReference>
<dbReference type="Pfam" id="PF00128">
    <property type="entry name" value="Alpha-amylase"/>
    <property type="match status" value="1"/>
</dbReference>
<keyword evidence="2 5" id="KW-0378">Hydrolase</keyword>
<proteinExistence type="inferred from homology"/>
<dbReference type="GO" id="GO:0009313">
    <property type="term" value="P:oligosaccharide catabolic process"/>
    <property type="evidence" value="ECO:0007669"/>
    <property type="project" value="TreeGrafter"/>
</dbReference>
<organism evidence="5 6">
    <name type="scientific">Paraburkholderia youngii</name>
    <dbReference type="NCBI Taxonomy" id="2782701"/>
    <lineage>
        <taxon>Bacteria</taxon>
        <taxon>Pseudomonadati</taxon>
        <taxon>Pseudomonadota</taxon>
        <taxon>Betaproteobacteria</taxon>
        <taxon>Burkholderiales</taxon>
        <taxon>Burkholderiaceae</taxon>
        <taxon>Paraburkholderia</taxon>
    </lineage>
</organism>
<keyword evidence="3 5" id="KW-0326">Glycosidase</keyword>
<evidence type="ECO:0000256" key="2">
    <source>
        <dbReference type="ARBA" id="ARBA00022801"/>
    </source>
</evidence>
<gene>
    <name evidence="5" type="ORF">HDG41_007329</name>
</gene>
<dbReference type="EMBL" id="JACHDE010000029">
    <property type="protein sequence ID" value="MBB5405233.1"/>
    <property type="molecule type" value="Genomic_DNA"/>
</dbReference>
<dbReference type="Gene3D" id="2.60.40.1180">
    <property type="entry name" value="Golgi alpha-mannosidase II"/>
    <property type="match status" value="1"/>
</dbReference>
<feature type="domain" description="Glycosyl hydrolase family 13 catalytic" evidence="4">
    <location>
        <begin position="14"/>
        <end position="392"/>
    </location>
</feature>
<dbReference type="Gene3D" id="3.20.20.80">
    <property type="entry name" value="Glycosidases"/>
    <property type="match status" value="1"/>
</dbReference>
<dbReference type="PANTHER" id="PTHR10357">
    <property type="entry name" value="ALPHA-AMYLASE FAMILY MEMBER"/>
    <property type="match status" value="1"/>
</dbReference>
<dbReference type="SMART" id="SM00642">
    <property type="entry name" value="Aamy"/>
    <property type="match status" value="1"/>
</dbReference>
<reference evidence="5 6" key="1">
    <citation type="submission" date="2020-08" db="EMBL/GenBank/DDBJ databases">
        <title>Genomic Encyclopedia of Type Strains, Phase IV (KMG-V): Genome sequencing to study the core and pangenomes of soil and plant-associated prokaryotes.</title>
        <authorList>
            <person name="Whitman W."/>
        </authorList>
    </citation>
    <scope>NUCLEOTIDE SEQUENCE [LARGE SCALE GENOMIC DNA]</scope>
    <source>
        <strain evidence="5 6">JPY162</strain>
    </source>
</reference>
<dbReference type="AlphaFoldDB" id="A0A7W8LEN6"/>
<dbReference type="CDD" id="cd11331">
    <property type="entry name" value="AmyAc_OligoGlu_like"/>
    <property type="match status" value="1"/>
</dbReference>